<dbReference type="Proteomes" id="UP000339690">
    <property type="component" value="Chromosome"/>
</dbReference>
<proteinExistence type="predicted"/>
<dbReference type="SUPFAM" id="SSF55729">
    <property type="entry name" value="Acyl-CoA N-acyltransferases (Nat)"/>
    <property type="match status" value="1"/>
</dbReference>
<evidence type="ECO:0000313" key="1">
    <source>
        <dbReference type="EMBL" id="QGH34635.1"/>
    </source>
</evidence>
<reference evidence="1 2" key="1">
    <citation type="submission" date="2019-11" db="EMBL/GenBank/DDBJ databases">
        <title>Gracilibacillus salitolerans sp. nov., a moderate halophile isolated from a saline soil in northwest China.</title>
        <authorList>
            <person name="Gan L."/>
        </authorList>
    </citation>
    <scope>NUCLEOTIDE SEQUENCE [LARGE SCALE GENOMIC DNA]</scope>
    <source>
        <strain evidence="1 2">SCU50</strain>
    </source>
</reference>
<keyword evidence="1" id="KW-0808">Transferase</keyword>
<gene>
    <name evidence="1" type="ORF">GI584_11595</name>
</gene>
<dbReference type="EMBL" id="CP045915">
    <property type="protein sequence ID" value="QGH34635.1"/>
    <property type="molecule type" value="Genomic_DNA"/>
</dbReference>
<dbReference type="Gene3D" id="3.40.630.30">
    <property type="match status" value="1"/>
</dbReference>
<sequence length="62" mass="6981">MLLLKPDKIGKGYGQAIISSLIKDFNIKKIDVNEDNENATKFYIKNGFHILNQSEIDSSGRP</sequence>
<dbReference type="KEGG" id="grc:GI584_11595"/>
<dbReference type="AlphaFoldDB" id="A0A5Q2TIX8"/>
<protein>
    <submittedName>
        <fullName evidence="1">GNAT family N-acetyltransferase</fullName>
    </submittedName>
</protein>
<evidence type="ECO:0000313" key="2">
    <source>
        <dbReference type="Proteomes" id="UP000339690"/>
    </source>
</evidence>
<name>A0A5Q2TIX8_9BACI</name>
<accession>A0A5Q2TIX8</accession>
<dbReference type="InterPro" id="IPR016181">
    <property type="entry name" value="Acyl_CoA_acyltransferase"/>
</dbReference>
<organism evidence="1 2">
    <name type="scientific">Gracilibacillus salitolerans</name>
    <dbReference type="NCBI Taxonomy" id="2663022"/>
    <lineage>
        <taxon>Bacteria</taxon>
        <taxon>Bacillati</taxon>
        <taxon>Bacillota</taxon>
        <taxon>Bacilli</taxon>
        <taxon>Bacillales</taxon>
        <taxon>Bacillaceae</taxon>
        <taxon>Gracilibacillus</taxon>
    </lineage>
</organism>
<dbReference type="GO" id="GO:0016740">
    <property type="term" value="F:transferase activity"/>
    <property type="evidence" value="ECO:0007669"/>
    <property type="project" value="UniProtKB-KW"/>
</dbReference>
<keyword evidence="2" id="KW-1185">Reference proteome</keyword>